<evidence type="ECO:0000256" key="1">
    <source>
        <dbReference type="SAM" id="Phobius"/>
    </source>
</evidence>
<keyword evidence="1" id="KW-1133">Transmembrane helix</keyword>
<proteinExistence type="predicted"/>
<dbReference type="AlphaFoldDB" id="A0A1Y1ZYX3"/>
<comment type="caution">
    <text evidence="2">The sequence shown here is derived from an EMBL/GenBank/DDBJ whole genome shotgun (WGS) entry which is preliminary data.</text>
</comment>
<keyword evidence="1" id="KW-0812">Transmembrane</keyword>
<feature type="transmembrane region" description="Helical" evidence="1">
    <location>
        <begin position="128"/>
        <end position="146"/>
    </location>
</feature>
<sequence length="147" mass="16319">MISLWAVLGCCYFSFYCPFMWLSKAVRRHSFASVLTHYPGPSFYTCTTSVIDMFSLASLGCSFVVVLLGNSLPMSLVSFSSTRPIQPHSQPIISTIFSPAATSGPEPSESTALFKPQLWSGRVKYHRLIYKLYPALLVFLGIAARFC</sequence>
<dbReference type="Proteomes" id="UP000193144">
    <property type="component" value="Unassembled WGS sequence"/>
</dbReference>
<gene>
    <name evidence="2" type="ORF">BCR34DRAFT_177891</name>
</gene>
<reference evidence="2 3" key="1">
    <citation type="submission" date="2016-07" db="EMBL/GenBank/DDBJ databases">
        <title>Pervasive Adenine N6-methylation of Active Genes in Fungi.</title>
        <authorList>
            <consortium name="DOE Joint Genome Institute"/>
            <person name="Mondo S.J."/>
            <person name="Dannebaum R.O."/>
            <person name="Kuo R.C."/>
            <person name="Labutti K."/>
            <person name="Haridas S."/>
            <person name="Kuo A."/>
            <person name="Salamov A."/>
            <person name="Ahrendt S.R."/>
            <person name="Lipzen A."/>
            <person name="Sullivan W."/>
            <person name="Andreopoulos W.B."/>
            <person name="Clum A."/>
            <person name="Lindquist E."/>
            <person name="Daum C."/>
            <person name="Ramamoorthy G.K."/>
            <person name="Gryganskyi A."/>
            <person name="Culley D."/>
            <person name="Magnuson J.K."/>
            <person name="James T.Y."/>
            <person name="O'Malley M.A."/>
            <person name="Stajich J.E."/>
            <person name="Spatafora J.W."/>
            <person name="Visel A."/>
            <person name="Grigoriev I.V."/>
        </authorList>
    </citation>
    <scope>NUCLEOTIDE SEQUENCE [LARGE SCALE GENOMIC DNA]</scope>
    <source>
        <strain evidence="2 3">CBS 115471</strain>
    </source>
</reference>
<dbReference type="EMBL" id="MCFA01000025">
    <property type="protein sequence ID" value="ORY15414.1"/>
    <property type="molecule type" value="Genomic_DNA"/>
</dbReference>
<organism evidence="2 3">
    <name type="scientific">Clohesyomyces aquaticus</name>
    <dbReference type="NCBI Taxonomy" id="1231657"/>
    <lineage>
        <taxon>Eukaryota</taxon>
        <taxon>Fungi</taxon>
        <taxon>Dikarya</taxon>
        <taxon>Ascomycota</taxon>
        <taxon>Pezizomycotina</taxon>
        <taxon>Dothideomycetes</taxon>
        <taxon>Pleosporomycetidae</taxon>
        <taxon>Pleosporales</taxon>
        <taxon>Lindgomycetaceae</taxon>
        <taxon>Clohesyomyces</taxon>
    </lineage>
</organism>
<name>A0A1Y1ZYX3_9PLEO</name>
<keyword evidence="3" id="KW-1185">Reference proteome</keyword>
<feature type="transmembrane region" description="Helical" evidence="1">
    <location>
        <begin position="49"/>
        <end position="69"/>
    </location>
</feature>
<evidence type="ECO:0000313" key="3">
    <source>
        <dbReference type="Proteomes" id="UP000193144"/>
    </source>
</evidence>
<keyword evidence="1" id="KW-0472">Membrane</keyword>
<protein>
    <submittedName>
        <fullName evidence="2">Uncharacterized protein</fullName>
    </submittedName>
</protein>
<accession>A0A1Y1ZYX3</accession>
<evidence type="ECO:0000313" key="2">
    <source>
        <dbReference type="EMBL" id="ORY15414.1"/>
    </source>
</evidence>